<protein>
    <submittedName>
        <fullName evidence="7">Methyl-accepting chemotaxis protein</fullName>
    </submittedName>
</protein>
<keyword evidence="8" id="KW-1185">Reference proteome</keyword>
<reference evidence="8" key="1">
    <citation type="journal article" date="2019" name="Int. J. Syst. Evol. Microbiol.">
        <title>The Global Catalogue of Microorganisms (GCM) 10K type strain sequencing project: providing services to taxonomists for standard genome sequencing and annotation.</title>
        <authorList>
            <consortium name="The Broad Institute Genomics Platform"/>
            <consortium name="The Broad Institute Genome Sequencing Center for Infectious Disease"/>
            <person name="Wu L."/>
            <person name="Ma J."/>
        </authorList>
    </citation>
    <scope>NUCLEOTIDE SEQUENCE [LARGE SCALE GENOMIC DNA]</scope>
    <source>
        <strain evidence="8">CGMCC 1.13666</strain>
    </source>
</reference>
<keyword evidence="1" id="KW-0488">Methylation</keyword>
<evidence type="ECO:0000256" key="3">
    <source>
        <dbReference type="PROSITE-ProRule" id="PRU00284"/>
    </source>
</evidence>
<keyword evidence="3" id="KW-0807">Transducer</keyword>
<dbReference type="PANTHER" id="PTHR43531:SF14">
    <property type="entry name" value="METHYL-ACCEPTING CHEMOTAXIS PROTEIN I-RELATED"/>
    <property type="match status" value="1"/>
</dbReference>
<evidence type="ECO:0000313" key="7">
    <source>
        <dbReference type="EMBL" id="MFC7090769.1"/>
    </source>
</evidence>
<evidence type="ECO:0000256" key="5">
    <source>
        <dbReference type="SAM" id="Phobius"/>
    </source>
</evidence>
<comment type="similarity">
    <text evidence="2">Belongs to the methyl-accepting chemotaxis (MCP) protein family.</text>
</comment>
<dbReference type="SUPFAM" id="SSF58104">
    <property type="entry name" value="Methyl-accepting chemotaxis protein (MCP) signaling domain"/>
    <property type="match status" value="1"/>
</dbReference>
<dbReference type="SMART" id="SM00283">
    <property type="entry name" value="MA"/>
    <property type="match status" value="1"/>
</dbReference>
<dbReference type="Proteomes" id="UP001596411">
    <property type="component" value="Unassembled WGS sequence"/>
</dbReference>
<evidence type="ECO:0000313" key="8">
    <source>
        <dbReference type="Proteomes" id="UP001596411"/>
    </source>
</evidence>
<dbReference type="PROSITE" id="PS50111">
    <property type="entry name" value="CHEMOTAXIS_TRANSDUC_2"/>
    <property type="match status" value="1"/>
</dbReference>
<keyword evidence="5" id="KW-0812">Transmembrane</keyword>
<proteinExistence type="inferred from homology"/>
<feature type="transmembrane region" description="Helical" evidence="5">
    <location>
        <begin position="227"/>
        <end position="248"/>
    </location>
</feature>
<organism evidence="7 8">
    <name type="scientific">Halomonas salifodinae</name>
    <dbReference type="NCBI Taxonomy" id="438745"/>
    <lineage>
        <taxon>Bacteria</taxon>
        <taxon>Pseudomonadati</taxon>
        <taxon>Pseudomonadota</taxon>
        <taxon>Gammaproteobacteria</taxon>
        <taxon>Oceanospirillales</taxon>
        <taxon>Halomonadaceae</taxon>
        <taxon>Halomonas</taxon>
    </lineage>
</organism>
<comment type="caution">
    <text evidence="7">The sequence shown here is derived from an EMBL/GenBank/DDBJ whole genome shotgun (WGS) entry which is preliminary data.</text>
</comment>
<accession>A0ABW2EXP7</accession>
<dbReference type="EMBL" id="JBHSZP010000028">
    <property type="protein sequence ID" value="MFC7090769.1"/>
    <property type="molecule type" value="Genomic_DNA"/>
</dbReference>
<gene>
    <name evidence="7" type="ORF">ACFQH5_14540</name>
</gene>
<feature type="region of interest" description="Disordered" evidence="4">
    <location>
        <begin position="559"/>
        <end position="580"/>
    </location>
</feature>
<evidence type="ECO:0000256" key="2">
    <source>
        <dbReference type="ARBA" id="ARBA00029447"/>
    </source>
</evidence>
<dbReference type="CDD" id="cd11386">
    <property type="entry name" value="MCP_signal"/>
    <property type="match status" value="1"/>
</dbReference>
<dbReference type="PANTHER" id="PTHR43531">
    <property type="entry name" value="PROTEIN ICFG"/>
    <property type="match status" value="1"/>
</dbReference>
<dbReference type="Pfam" id="PF00015">
    <property type="entry name" value="MCPsignal"/>
    <property type="match status" value="1"/>
</dbReference>
<dbReference type="InterPro" id="IPR051310">
    <property type="entry name" value="MCP_chemotaxis"/>
</dbReference>
<dbReference type="Gene3D" id="1.10.287.950">
    <property type="entry name" value="Methyl-accepting chemotaxis protein"/>
    <property type="match status" value="1"/>
</dbReference>
<dbReference type="InterPro" id="IPR004089">
    <property type="entry name" value="MCPsignal_dom"/>
</dbReference>
<evidence type="ECO:0000256" key="1">
    <source>
        <dbReference type="ARBA" id="ARBA00022481"/>
    </source>
</evidence>
<keyword evidence="5" id="KW-1133">Transmembrane helix</keyword>
<feature type="domain" description="Methyl-accepting transducer" evidence="6">
    <location>
        <begin position="311"/>
        <end position="540"/>
    </location>
</feature>
<sequence>MKRSLTVKSVFLILFAAVFGLALLLLGASHASRQAGVALDEANQSRYDSFLLATELRQSSEALTRLARSYLVTGDITWREQYQAVVDIRAGLAPRPEEYVRVHWDYLAAGEPSPRDLGPAAALLERMEAAGFSDAELAALGEAERRSTALAEREAQAMAQAEAAHRRLDRGDQGAMADLQASLELLFGDEYHRLKAGVMAPIDDFYGLLDARTAQQVAIATATRDRWNAIVLGLAILLVAAVALLLWWGYRGILGQLGAEPARVRELVEGVAQGDLSQAIQVGNAKTTSLLATLARMQEALRQVVKQVRDGSEGVAIGAEQIAAGNSDLSQRTEEQAANLQQTAASMEQIASAVRSTEASATQAVNLGEDTRQAATQGGEVVNQVVGTMEEIQASSRRIADIIGVIDEIAFQTNLLALNASVEAARAGEQGRGFAVVAGEVRKLASRSAESAQEIRQLIQDSVGKVDSGSELVGRAGETMQGILDQVRQVGTVIEEISAATSEQTSGLDQVNTAVTQLDEVTQQNASLVEEAAAAAESLDSQARQLVVAVGRFRLGDEDAHAPNQKYSNRALPSAEPATL</sequence>
<name>A0ABW2EXP7_9GAMM</name>
<dbReference type="RefSeq" id="WP_346063343.1">
    <property type="nucleotide sequence ID" value="NZ_BAAADR010000017.1"/>
</dbReference>
<evidence type="ECO:0000259" key="6">
    <source>
        <dbReference type="PROSITE" id="PS50111"/>
    </source>
</evidence>
<keyword evidence="5" id="KW-0472">Membrane</keyword>
<evidence type="ECO:0000256" key="4">
    <source>
        <dbReference type="SAM" id="MobiDB-lite"/>
    </source>
</evidence>